<feature type="domain" description="C2H2-type" evidence="8">
    <location>
        <begin position="113"/>
        <end position="140"/>
    </location>
</feature>
<dbReference type="Pfam" id="PF00096">
    <property type="entry name" value="zf-C2H2"/>
    <property type="match status" value="1"/>
</dbReference>
<evidence type="ECO:0000313" key="9">
    <source>
        <dbReference type="EMBL" id="CCH62163.1"/>
    </source>
</evidence>
<keyword evidence="10" id="KW-1185">Reference proteome</keyword>
<dbReference type="InterPro" id="IPR036236">
    <property type="entry name" value="Znf_C2H2_sf"/>
</dbReference>
<evidence type="ECO:0000256" key="2">
    <source>
        <dbReference type="ARBA" id="ARBA00022723"/>
    </source>
</evidence>
<accession>I2H711</accession>
<dbReference type="InParanoid" id="I2H711"/>
<dbReference type="PROSITE" id="PS50157">
    <property type="entry name" value="ZINC_FINGER_C2H2_2"/>
    <property type="match status" value="2"/>
</dbReference>
<dbReference type="AlphaFoldDB" id="I2H711"/>
<evidence type="ECO:0000256" key="5">
    <source>
        <dbReference type="ARBA" id="ARBA00022833"/>
    </source>
</evidence>
<evidence type="ECO:0000256" key="1">
    <source>
        <dbReference type="ARBA" id="ARBA00022491"/>
    </source>
</evidence>
<feature type="compositionally biased region" description="Low complexity" evidence="7">
    <location>
        <begin position="1"/>
        <end position="15"/>
    </location>
</feature>
<keyword evidence="5" id="KW-0862">Zinc</keyword>
<sequence length="216" mass="25651">MNNKSNNEGNANSNEFRSNRNQFPRVGETSRTSPWQYHMQNEGPLPYSSNYLIPNNKDCQGVGNGNVQRVEGNNGNREPPKNQIYNIYYNVRPTEQELQVLLYNSSMNEMAYHKCPQCEKRFKRKSWLKRHMLSHSEERQYSCPWCISRHKRKDNLLQHMKLKHTDEVLKKLKMTCYLEGDDGEEMMNRDNIRTMLYEGLLDKDEVKKVLNELLEE</sequence>
<feature type="region of interest" description="Disordered" evidence="7">
    <location>
        <begin position="1"/>
        <end position="41"/>
    </location>
</feature>
<proteinExistence type="predicted"/>
<dbReference type="Gene3D" id="3.30.160.60">
    <property type="entry name" value="Classic Zinc Finger"/>
    <property type="match status" value="2"/>
</dbReference>
<feature type="domain" description="C2H2-type" evidence="8">
    <location>
        <begin position="141"/>
        <end position="169"/>
    </location>
</feature>
<dbReference type="HOGENOM" id="CLU_1278388_0_0_1"/>
<protein>
    <recommendedName>
        <fullName evidence="8">C2H2-type domain-containing protein</fullName>
    </recommendedName>
</protein>
<feature type="region of interest" description="Disordered" evidence="7">
    <location>
        <begin position="59"/>
        <end position="81"/>
    </location>
</feature>
<name>I2H711_HENB6</name>
<keyword evidence="1" id="KW-0678">Repressor</keyword>
<dbReference type="SUPFAM" id="SSF57667">
    <property type="entry name" value="beta-beta-alpha zinc fingers"/>
    <property type="match status" value="1"/>
</dbReference>
<dbReference type="Proteomes" id="UP000002866">
    <property type="component" value="Chromosome 7"/>
</dbReference>
<evidence type="ECO:0000313" key="10">
    <source>
        <dbReference type="Proteomes" id="UP000002866"/>
    </source>
</evidence>
<dbReference type="PROSITE" id="PS00028">
    <property type="entry name" value="ZINC_FINGER_C2H2_1"/>
    <property type="match status" value="1"/>
</dbReference>
<keyword evidence="4 6" id="KW-0863">Zinc-finger</keyword>
<evidence type="ECO:0000259" key="8">
    <source>
        <dbReference type="PROSITE" id="PS50157"/>
    </source>
</evidence>
<dbReference type="GO" id="GO:0008270">
    <property type="term" value="F:zinc ion binding"/>
    <property type="evidence" value="ECO:0007669"/>
    <property type="project" value="UniProtKB-KW"/>
</dbReference>
<dbReference type="KEGG" id="tbl:TBLA_0G02230"/>
<evidence type="ECO:0000256" key="3">
    <source>
        <dbReference type="ARBA" id="ARBA00022737"/>
    </source>
</evidence>
<evidence type="ECO:0000256" key="6">
    <source>
        <dbReference type="PROSITE-ProRule" id="PRU00042"/>
    </source>
</evidence>
<gene>
    <name evidence="9" type="primary">TBLA0G02230</name>
    <name evidence="9" type="ORF">TBLA_0G02230</name>
</gene>
<dbReference type="eggNOG" id="KOG1721">
    <property type="taxonomic scope" value="Eukaryota"/>
</dbReference>
<dbReference type="GeneID" id="14497295"/>
<dbReference type="FunFam" id="3.30.160.60:FF:000100">
    <property type="entry name" value="Zinc finger 45-like"/>
    <property type="match status" value="1"/>
</dbReference>
<keyword evidence="3" id="KW-0677">Repeat</keyword>
<dbReference type="RefSeq" id="XP_004181682.1">
    <property type="nucleotide sequence ID" value="XM_004181634.1"/>
</dbReference>
<dbReference type="PANTHER" id="PTHR23235">
    <property type="entry name" value="KRUEPPEL-LIKE TRANSCRIPTION FACTOR"/>
    <property type="match status" value="1"/>
</dbReference>
<feature type="compositionally biased region" description="Polar residues" evidence="7">
    <location>
        <begin position="65"/>
        <end position="76"/>
    </location>
</feature>
<reference evidence="9 10" key="1">
    <citation type="journal article" date="2011" name="Proc. Natl. Acad. Sci. U.S.A.">
        <title>Evolutionary erosion of yeast sex chromosomes by mating-type switching accidents.</title>
        <authorList>
            <person name="Gordon J.L."/>
            <person name="Armisen D."/>
            <person name="Proux-Wera E."/>
            <person name="Oheigeartaigh S.S."/>
            <person name="Byrne K.P."/>
            <person name="Wolfe K.H."/>
        </authorList>
    </citation>
    <scope>NUCLEOTIDE SEQUENCE [LARGE SCALE GENOMIC DNA]</scope>
    <source>
        <strain evidence="10">ATCC 34711 / CBS 6284 / DSM 70876 / NBRC 10599 / NRRL Y-10934 / UCD 77-7</strain>
    </source>
</reference>
<dbReference type="OrthoDB" id="654211at2759"/>
<evidence type="ECO:0000256" key="7">
    <source>
        <dbReference type="SAM" id="MobiDB-lite"/>
    </source>
</evidence>
<evidence type="ECO:0000256" key="4">
    <source>
        <dbReference type="ARBA" id="ARBA00022771"/>
    </source>
</evidence>
<dbReference type="InterPro" id="IPR013087">
    <property type="entry name" value="Znf_C2H2_type"/>
</dbReference>
<dbReference type="SMART" id="SM00355">
    <property type="entry name" value="ZnF_C2H2"/>
    <property type="match status" value="2"/>
</dbReference>
<organism evidence="9 10">
    <name type="scientific">Henningerozyma blattae (strain ATCC 34711 / CBS 6284 / DSM 70876 / NBRC 10599 / NRRL Y-10934 / UCD 77-7)</name>
    <name type="common">Yeast</name>
    <name type="synonym">Tetrapisispora blattae</name>
    <dbReference type="NCBI Taxonomy" id="1071380"/>
    <lineage>
        <taxon>Eukaryota</taxon>
        <taxon>Fungi</taxon>
        <taxon>Dikarya</taxon>
        <taxon>Ascomycota</taxon>
        <taxon>Saccharomycotina</taxon>
        <taxon>Saccharomycetes</taxon>
        <taxon>Saccharomycetales</taxon>
        <taxon>Saccharomycetaceae</taxon>
        <taxon>Henningerozyma</taxon>
    </lineage>
</organism>
<dbReference type="EMBL" id="HE806322">
    <property type="protein sequence ID" value="CCH62163.1"/>
    <property type="molecule type" value="Genomic_DNA"/>
</dbReference>
<feature type="compositionally biased region" description="Polar residues" evidence="7">
    <location>
        <begin position="29"/>
        <end position="39"/>
    </location>
</feature>
<keyword evidence="2" id="KW-0479">Metal-binding</keyword>